<protein>
    <submittedName>
        <fullName evidence="1">Uncharacterized protein</fullName>
    </submittedName>
</protein>
<dbReference type="RefSeq" id="WP_153356230.1">
    <property type="nucleotide sequence ID" value="NZ_WIXI01000047.1"/>
</dbReference>
<evidence type="ECO:0000313" key="1">
    <source>
        <dbReference type="EMBL" id="MQY48225.1"/>
    </source>
</evidence>
<sequence>MAKIEVRHLDLEKAACRKAIQLLDAKKIDTAWGANGLVGETAIQLLKTEEFLIPRDIMGLQKTPATREEADLTARLIMAGMCGDWPEKYGYYPDDPRAKAILRAA</sequence>
<proteinExistence type="predicted"/>
<dbReference type="AlphaFoldDB" id="A0A6A8AAD9"/>
<accession>A0A6A8AAD9</accession>
<organism evidence="1 2">
    <name type="scientific">Endobacterium cereale</name>
    <dbReference type="NCBI Taxonomy" id="2663029"/>
    <lineage>
        <taxon>Bacteria</taxon>
        <taxon>Pseudomonadati</taxon>
        <taxon>Pseudomonadota</taxon>
        <taxon>Alphaproteobacteria</taxon>
        <taxon>Hyphomicrobiales</taxon>
        <taxon>Rhizobiaceae</taxon>
        <taxon>Endobacterium</taxon>
    </lineage>
</organism>
<gene>
    <name evidence="1" type="ORF">GAO09_19510</name>
</gene>
<dbReference type="Proteomes" id="UP000435138">
    <property type="component" value="Unassembled WGS sequence"/>
</dbReference>
<comment type="caution">
    <text evidence="1">The sequence shown here is derived from an EMBL/GenBank/DDBJ whole genome shotgun (WGS) entry which is preliminary data.</text>
</comment>
<name>A0A6A8AAD9_9HYPH</name>
<reference evidence="1 2" key="1">
    <citation type="submission" date="2019-11" db="EMBL/GenBank/DDBJ databases">
        <title>Genome analysis of Rhizobacterium cereale a novel genus and species isolated from maize roots in North Spain.</title>
        <authorList>
            <person name="Menendez E."/>
            <person name="Flores-Felix J.D."/>
            <person name="Ramirez-Bahena M.-H."/>
            <person name="Igual J.M."/>
            <person name="Garcia-Fraile P."/>
            <person name="Peix A."/>
            <person name="Velazquez E."/>
        </authorList>
    </citation>
    <scope>NUCLEOTIDE SEQUENCE [LARGE SCALE GENOMIC DNA]</scope>
    <source>
        <strain evidence="1 2">RZME27</strain>
    </source>
</reference>
<evidence type="ECO:0000313" key="2">
    <source>
        <dbReference type="Proteomes" id="UP000435138"/>
    </source>
</evidence>
<dbReference type="EMBL" id="WIXI01000047">
    <property type="protein sequence ID" value="MQY48225.1"/>
    <property type="molecule type" value="Genomic_DNA"/>
</dbReference>
<keyword evidence="2" id="KW-1185">Reference proteome</keyword>